<evidence type="ECO:0000313" key="3">
    <source>
        <dbReference type="EMBL" id="QBK65019.1"/>
    </source>
</evidence>
<evidence type="ECO:0000313" key="5">
    <source>
        <dbReference type="EMBL" id="QBL99227.1"/>
    </source>
</evidence>
<geneLocation type="plasmid" evidence="3">
    <name>unnamed</name>
</geneLocation>
<dbReference type="Pfam" id="PF02989">
    <property type="entry name" value="DUF228"/>
    <property type="match status" value="1"/>
</dbReference>
<name>A0A481YK34_9SPIR</name>
<sequence>MGFKDKGLNFANQGGTLTSSVNRLENYPVKGYPYKRGIKLSYEATDNDEPHVEAIEVLTFLAYVLT</sequence>
<protein>
    <submittedName>
        <fullName evidence="3">Uncharacterized protein</fullName>
    </submittedName>
</protein>
<accession>A0A481YK34</accession>
<proteinExistence type="predicted"/>
<dbReference type="EMBL" id="CP036917">
    <property type="protein sequence ID" value="QBK65019.1"/>
    <property type="molecule type" value="Genomic_DNA"/>
</dbReference>
<keyword evidence="3" id="KW-0614">Plasmid</keyword>
<evidence type="ECO:0000313" key="2">
    <source>
        <dbReference type="EMBL" id="QBK63762.1"/>
    </source>
</evidence>
<gene>
    <name evidence="1" type="ORF">EZU67_04760</name>
    <name evidence="2" type="ORF">EZU68_05000</name>
    <name evidence="3" type="ORF">EZU69_04765</name>
    <name evidence="4" type="ORF">EZU70_05015</name>
    <name evidence="5" type="ORF">EZU71_04945</name>
</gene>
<evidence type="ECO:0000313" key="4">
    <source>
        <dbReference type="EMBL" id="QBK66320.1"/>
    </source>
</evidence>
<dbReference type="EMBL" id="CP037475">
    <property type="protein sequence ID" value="QBL99227.1"/>
    <property type="molecule type" value="Genomic_DNA"/>
</dbReference>
<dbReference type="AlphaFoldDB" id="A0A481YK34"/>
<dbReference type="EMBL" id="CP036733">
    <property type="protein sequence ID" value="QBK63762.1"/>
    <property type="molecule type" value="Genomic_DNA"/>
</dbReference>
<dbReference type="EMBL" id="CP036560">
    <property type="protein sequence ID" value="QBK62483.1"/>
    <property type="molecule type" value="Genomic_DNA"/>
</dbReference>
<dbReference type="InterPro" id="IPR004239">
    <property type="entry name" value="DUF228"/>
</dbReference>
<organism evidence="3">
    <name type="scientific">Borrelia miyamotoi</name>
    <dbReference type="NCBI Taxonomy" id="47466"/>
    <lineage>
        <taxon>Bacteria</taxon>
        <taxon>Pseudomonadati</taxon>
        <taxon>Spirochaetota</taxon>
        <taxon>Spirochaetia</taxon>
        <taxon>Spirochaetales</taxon>
        <taxon>Borreliaceae</taxon>
        <taxon>Borrelia</taxon>
    </lineage>
</organism>
<reference evidence="3" key="1">
    <citation type="submission" date="2019-03" db="EMBL/GenBank/DDBJ databases">
        <title>Whole genome sequencing of Borrelia miyamotoi strains isolated at the Russian territory.</title>
        <authorList>
            <person name="Kuleshov K.V."/>
            <person name="Platonov A.E."/>
            <person name="Goptar I.A."/>
            <person name="Shipulin G.A."/>
            <person name="Markelov M.L."/>
            <person name="Koetsveld J."/>
            <person name="Kolyasnikova N.M."/>
            <person name="Sarksyan D.S."/>
            <person name="Toporkova M.G."/>
            <person name="Hovius J.W."/>
        </authorList>
    </citation>
    <scope>NUCLEOTIDE SEQUENCE</scope>
    <source>
        <strain evidence="5">Yekat-18</strain>
        <strain evidence="4">Yekat-19</strain>
        <strain evidence="3">Yekat-21</strain>
        <strain evidence="2">Yekat-31</strain>
        <strain evidence="1">Yekat-76</strain>
        <plasmid evidence="3">unnamed</plasmid>
    </source>
</reference>
<evidence type="ECO:0000313" key="1">
    <source>
        <dbReference type="EMBL" id="QBK62483.1"/>
    </source>
</evidence>
<dbReference type="EMBL" id="CP037063">
    <property type="protein sequence ID" value="QBK66320.1"/>
    <property type="molecule type" value="Genomic_DNA"/>
</dbReference>